<name>A0ACB8CXH8_DERSI</name>
<keyword evidence="2" id="KW-1185">Reference proteome</keyword>
<dbReference type="EMBL" id="CM023473">
    <property type="protein sequence ID" value="KAH7953975.1"/>
    <property type="molecule type" value="Genomic_DNA"/>
</dbReference>
<dbReference type="Proteomes" id="UP000821865">
    <property type="component" value="Chromosome 4"/>
</dbReference>
<accession>A0ACB8CXH8</accession>
<gene>
    <name evidence="1" type="ORF">HPB49_014680</name>
</gene>
<proteinExistence type="predicted"/>
<sequence>MIACARRRPVISRLYRDMARLQRTLTPEEEAARREKRLQATRDRNRRLHADPAYLANKAADMRHRQADPEYRERENQAKHDGARWSNFRITGSPYDNVTLFGMTLVVCAYCLVYGMLIWYLDNVWPWQYGIPKDPLFFTKKSYWFYRGRGQVTVSESTTESSEPNAPIEGVGDRTNPGIVLNDVTKASCQDACENSPAQLRRG</sequence>
<comment type="caution">
    <text evidence="1">The sequence shown here is derived from an EMBL/GenBank/DDBJ whole genome shotgun (WGS) entry which is preliminary data.</text>
</comment>
<reference evidence="1" key="1">
    <citation type="submission" date="2020-05" db="EMBL/GenBank/DDBJ databases">
        <title>Large-scale comparative analyses of tick genomes elucidate their genetic diversity and vector capacities.</title>
        <authorList>
            <person name="Jia N."/>
            <person name="Wang J."/>
            <person name="Shi W."/>
            <person name="Du L."/>
            <person name="Sun Y."/>
            <person name="Zhan W."/>
            <person name="Jiang J."/>
            <person name="Wang Q."/>
            <person name="Zhang B."/>
            <person name="Ji P."/>
            <person name="Sakyi L.B."/>
            <person name="Cui X."/>
            <person name="Yuan T."/>
            <person name="Jiang B."/>
            <person name="Yang W."/>
            <person name="Lam T.T.-Y."/>
            <person name="Chang Q."/>
            <person name="Ding S."/>
            <person name="Wang X."/>
            <person name="Zhu J."/>
            <person name="Ruan X."/>
            <person name="Zhao L."/>
            <person name="Wei J."/>
            <person name="Que T."/>
            <person name="Du C."/>
            <person name="Cheng J."/>
            <person name="Dai P."/>
            <person name="Han X."/>
            <person name="Huang E."/>
            <person name="Gao Y."/>
            <person name="Liu J."/>
            <person name="Shao H."/>
            <person name="Ye R."/>
            <person name="Li L."/>
            <person name="Wei W."/>
            <person name="Wang X."/>
            <person name="Wang C."/>
            <person name="Yang T."/>
            <person name="Huo Q."/>
            <person name="Li W."/>
            <person name="Guo W."/>
            <person name="Chen H."/>
            <person name="Zhou L."/>
            <person name="Ni X."/>
            <person name="Tian J."/>
            <person name="Zhou Y."/>
            <person name="Sheng Y."/>
            <person name="Liu T."/>
            <person name="Pan Y."/>
            <person name="Xia L."/>
            <person name="Li J."/>
            <person name="Zhao F."/>
            <person name="Cao W."/>
        </authorList>
    </citation>
    <scope>NUCLEOTIDE SEQUENCE</scope>
    <source>
        <strain evidence="1">Dsil-2018</strain>
    </source>
</reference>
<evidence type="ECO:0000313" key="1">
    <source>
        <dbReference type="EMBL" id="KAH7953975.1"/>
    </source>
</evidence>
<evidence type="ECO:0000313" key="2">
    <source>
        <dbReference type="Proteomes" id="UP000821865"/>
    </source>
</evidence>
<organism evidence="1 2">
    <name type="scientific">Dermacentor silvarum</name>
    <name type="common">Tick</name>
    <dbReference type="NCBI Taxonomy" id="543639"/>
    <lineage>
        <taxon>Eukaryota</taxon>
        <taxon>Metazoa</taxon>
        <taxon>Ecdysozoa</taxon>
        <taxon>Arthropoda</taxon>
        <taxon>Chelicerata</taxon>
        <taxon>Arachnida</taxon>
        <taxon>Acari</taxon>
        <taxon>Parasitiformes</taxon>
        <taxon>Ixodida</taxon>
        <taxon>Ixodoidea</taxon>
        <taxon>Ixodidae</taxon>
        <taxon>Rhipicephalinae</taxon>
        <taxon>Dermacentor</taxon>
    </lineage>
</organism>
<protein>
    <submittedName>
        <fullName evidence="1">Uncharacterized protein</fullName>
    </submittedName>
</protein>